<feature type="compositionally biased region" description="Basic and acidic residues" evidence="10">
    <location>
        <begin position="1"/>
        <end position="10"/>
    </location>
</feature>
<organism evidence="12">
    <name type="scientific">Heterosigma akashiwo</name>
    <name type="common">Chromophytic alga</name>
    <name type="synonym">Heterosigma carterae</name>
    <dbReference type="NCBI Taxonomy" id="2829"/>
    <lineage>
        <taxon>Eukaryota</taxon>
        <taxon>Sar</taxon>
        <taxon>Stramenopiles</taxon>
        <taxon>Ochrophyta</taxon>
        <taxon>Raphidophyceae</taxon>
        <taxon>Chattonellales</taxon>
        <taxon>Chattonellaceae</taxon>
        <taxon>Heterosigma</taxon>
    </lineage>
</organism>
<dbReference type="GO" id="GO:0097546">
    <property type="term" value="C:ciliary base"/>
    <property type="evidence" value="ECO:0007669"/>
    <property type="project" value="TreeGrafter"/>
</dbReference>
<evidence type="ECO:0000256" key="10">
    <source>
        <dbReference type="SAM" id="MobiDB-lite"/>
    </source>
</evidence>
<sequence length="156" mass="18206">MESKHEGKEEFAEEEETKGSSKEVPNAAKSIVEKVQEFFYEDDEFAAVFEKFVEENAHTIDLDSDENKLEYTDLYNEYQKLFESQLEGFIESQGSSVLEFYSEVRKANEEDPDSATAVLGRIMASTCDFDVFLYMMKEEKERQVRDDPEFQAKLRK</sequence>
<dbReference type="InterPro" id="IPR023379">
    <property type="entry name" value="BART_dom"/>
</dbReference>
<evidence type="ECO:0000256" key="9">
    <source>
        <dbReference type="ARBA" id="ARBA00031593"/>
    </source>
</evidence>
<evidence type="ECO:0000256" key="2">
    <source>
        <dbReference type="ARBA" id="ARBA00004496"/>
    </source>
</evidence>
<proteinExistence type="inferred from homology"/>
<feature type="domain" description="BART" evidence="11">
    <location>
        <begin position="29"/>
        <end position="142"/>
    </location>
</feature>
<comment type="similarity">
    <text evidence="3">Belongs to the CFAP36 family.</text>
</comment>
<protein>
    <recommendedName>
        <fullName evidence="4">Cilia- and flagella-associated protein 36</fullName>
    </recommendedName>
    <alternativeName>
        <fullName evidence="9">Coiled-coil domain-containing protein 104</fullName>
    </alternativeName>
</protein>
<evidence type="ECO:0000256" key="1">
    <source>
        <dbReference type="ARBA" id="ARBA00004138"/>
    </source>
</evidence>
<dbReference type="PANTHER" id="PTHR21532:SF0">
    <property type="entry name" value="CILIA- AND FLAGELLA-ASSOCIATED PROTEIN 36"/>
    <property type="match status" value="1"/>
</dbReference>
<evidence type="ECO:0000256" key="5">
    <source>
        <dbReference type="ARBA" id="ARBA00022490"/>
    </source>
</evidence>
<accession>A0A6V1QFZ2</accession>
<keyword evidence="5" id="KW-0963">Cytoplasm</keyword>
<evidence type="ECO:0000256" key="8">
    <source>
        <dbReference type="ARBA" id="ARBA00023273"/>
    </source>
</evidence>
<dbReference type="Pfam" id="PF11527">
    <property type="entry name" value="ARL2_Bind_BART"/>
    <property type="match status" value="1"/>
</dbReference>
<dbReference type="PANTHER" id="PTHR21532">
    <property type="entry name" value="PHOSPHODIESTERASE HL"/>
    <property type="match status" value="1"/>
</dbReference>
<evidence type="ECO:0000313" key="12">
    <source>
        <dbReference type="EMBL" id="CAE0631759.1"/>
    </source>
</evidence>
<evidence type="ECO:0000256" key="6">
    <source>
        <dbReference type="ARBA" id="ARBA00023054"/>
    </source>
</evidence>
<name>A0A6V1QFZ2_HETAK</name>
<dbReference type="Gene3D" id="1.20.1520.10">
    <property type="entry name" value="ADP-ribosylation factor-like 2-binding protein, domain"/>
    <property type="match status" value="1"/>
</dbReference>
<keyword evidence="6" id="KW-0175">Coiled coil</keyword>
<evidence type="ECO:0000256" key="7">
    <source>
        <dbReference type="ARBA" id="ARBA00023069"/>
    </source>
</evidence>
<reference evidence="12" key="1">
    <citation type="submission" date="2021-01" db="EMBL/GenBank/DDBJ databases">
        <authorList>
            <person name="Corre E."/>
            <person name="Pelletier E."/>
            <person name="Niang G."/>
            <person name="Scheremetjew M."/>
            <person name="Finn R."/>
            <person name="Kale V."/>
            <person name="Holt S."/>
            <person name="Cochrane G."/>
            <person name="Meng A."/>
            <person name="Brown T."/>
            <person name="Cohen L."/>
        </authorList>
    </citation>
    <scope>NUCLEOTIDE SEQUENCE</scope>
    <source>
        <strain evidence="12">CCMP3107</strain>
    </source>
</reference>
<keyword evidence="7" id="KW-0969">Cilium</keyword>
<dbReference type="InterPro" id="IPR042541">
    <property type="entry name" value="BART_sf"/>
</dbReference>
<keyword evidence="8" id="KW-0966">Cell projection</keyword>
<evidence type="ECO:0000256" key="3">
    <source>
        <dbReference type="ARBA" id="ARBA00007460"/>
    </source>
</evidence>
<dbReference type="EMBL" id="HBIU01022488">
    <property type="protein sequence ID" value="CAE0631759.1"/>
    <property type="molecule type" value="Transcribed_RNA"/>
</dbReference>
<evidence type="ECO:0000259" key="11">
    <source>
        <dbReference type="Pfam" id="PF11527"/>
    </source>
</evidence>
<dbReference type="InterPro" id="IPR038888">
    <property type="entry name" value="CFAP36"/>
</dbReference>
<dbReference type="AlphaFoldDB" id="A0A6V1QFZ2"/>
<evidence type="ECO:0000256" key="4">
    <source>
        <dbReference type="ARBA" id="ARBA00021815"/>
    </source>
</evidence>
<comment type="subcellular location">
    <subcellularLocation>
        <location evidence="1">Cell projection</location>
        <location evidence="1">Cilium</location>
    </subcellularLocation>
    <subcellularLocation>
        <location evidence="2">Cytoplasm</location>
    </subcellularLocation>
</comment>
<gene>
    <name evidence="12" type="ORF">HAKA00212_LOCUS10464</name>
</gene>
<feature type="region of interest" description="Disordered" evidence="10">
    <location>
        <begin position="1"/>
        <end position="26"/>
    </location>
</feature>
<dbReference type="GO" id="GO:0005930">
    <property type="term" value="C:axoneme"/>
    <property type="evidence" value="ECO:0007669"/>
    <property type="project" value="TreeGrafter"/>
</dbReference>